<sequence>MGFIEKEYKIKIFLKNVIDLLNDEECYFELKRDRVSEKNKPTKFTNRQTLADLNYEDEDVIHELISLKVENYVESVEDKNPFFNDEPFRVFVKQIKYDKKKSVMNVYIKVKIKSIDNKMVVCVSFHRAQFDFNFPYN</sequence>
<dbReference type="Gene3D" id="3.30.2310.40">
    <property type="match status" value="1"/>
</dbReference>
<dbReference type="InterPro" id="IPR038493">
    <property type="entry name" value="MqsR_sf"/>
</dbReference>
<protein>
    <submittedName>
        <fullName evidence="1">Type II toxin-antitoxin system MqsR family toxin</fullName>
    </submittedName>
</protein>
<dbReference type="EMBL" id="VSIX01000042">
    <property type="protein sequence ID" value="TYB31275.1"/>
    <property type="molecule type" value="Genomic_DNA"/>
</dbReference>
<organism evidence="1 2">
    <name type="scientific">Candidatus Mcinerneyibacterium aminivorans</name>
    <dbReference type="NCBI Taxonomy" id="2703815"/>
    <lineage>
        <taxon>Bacteria</taxon>
        <taxon>Candidatus Macinerneyibacteriota</taxon>
        <taxon>Candidatus Mcinerneyibacteria</taxon>
        <taxon>Candidatus Mcinerneyibacteriales</taxon>
        <taxon>Candidatus Mcinerneyibacteriaceae</taxon>
        <taxon>Candidatus Mcinerneyibacterium</taxon>
    </lineage>
</organism>
<dbReference type="Proteomes" id="UP000324143">
    <property type="component" value="Unassembled WGS sequence"/>
</dbReference>
<dbReference type="AlphaFoldDB" id="A0A5D0MHB6"/>
<reference evidence="1" key="1">
    <citation type="submission" date="2019-08" db="EMBL/GenBank/DDBJ databases">
        <title>Genomic characterization of a novel candidate phylum (ARYD3) from a high temperature, high salinity tertiary oil reservoir in north central Oklahoma, USA.</title>
        <authorList>
            <person name="Youssef N.H."/>
            <person name="Yadav A."/>
            <person name="Elshahed M.S."/>
        </authorList>
    </citation>
    <scope>NUCLEOTIDE SEQUENCE [LARGE SCALE GENOMIC DNA]</scope>
    <source>
        <strain evidence="1">ARYD3</strain>
    </source>
</reference>
<evidence type="ECO:0000313" key="2">
    <source>
        <dbReference type="Proteomes" id="UP000324143"/>
    </source>
</evidence>
<comment type="caution">
    <text evidence="1">The sequence shown here is derived from an EMBL/GenBank/DDBJ whole genome shotgun (WGS) entry which is preliminary data.</text>
</comment>
<gene>
    <name evidence="1" type="ORF">FXF47_04910</name>
</gene>
<accession>A0A5D0MHB6</accession>
<proteinExistence type="predicted"/>
<keyword evidence="2" id="KW-1185">Reference proteome</keyword>
<evidence type="ECO:0000313" key="1">
    <source>
        <dbReference type="EMBL" id="TYB31275.1"/>
    </source>
</evidence>
<name>A0A5D0MHB6_9BACT</name>